<feature type="compositionally biased region" description="Basic residues" evidence="1">
    <location>
        <begin position="251"/>
        <end position="268"/>
    </location>
</feature>
<protein>
    <submittedName>
        <fullName evidence="4">Secreted protein</fullName>
    </submittedName>
</protein>
<evidence type="ECO:0000313" key="4">
    <source>
        <dbReference type="WBParaSite" id="MBELARI_LOCUS10753"/>
    </source>
</evidence>
<evidence type="ECO:0000256" key="1">
    <source>
        <dbReference type="SAM" id="MobiDB-lite"/>
    </source>
</evidence>
<sequence length="268" mass="31044">MLRVLVALTVLPIAFSQIAAVYSNASRSSECSNWSSWGPCVWPDKESPVPYIQQLTPVCQQHWFYTFIKRYETALNNFYNYMTFVMRKFEPCGMCIYKQSCGFGGEKKCNVSPFTVRGGRPVVPFYVAERLCSVRDLNGKGQLQACEVDYDMLKENGDDECTLWPSPRVDLSSIEPVFREHIQTLKWYSCLPQIKKYRSKSGKTRKEKVCRCCCFPFRPNPVTFECEHQSDLPMAPGQELLGENLQYARGPKTKSKKSRRRSRKHRQH</sequence>
<organism evidence="3 4">
    <name type="scientific">Mesorhabditis belari</name>
    <dbReference type="NCBI Taxonomy" id="2138241"/>
    <lineage>
        <taxon>Eukaryota</taxon>
        <taxon>Metazoa</taxon>
        <taxon>Ecdysozoa</taxon>
        <taxon>Nematoda</taxon>
        <taxon>Chromadorea</taxon>
        <taxon>Rhabditida</taxon>
        <taxon>Rhabditina</taxon>
        <taxon>Rhabditomorpha</taxon>
        <taxon>Rhabditoidea</taxon>
        <taxon>Rhabditidae</taxon>
        <taxon>Mesorhabditinae</taxon>
        <taxon>Mesorhabditis</taxon>
    </lineage>
</organism>
<proteinExistence type="predicted"/>
<dbReference type="PANTHER" id="PTHR37443:SF3">
    <property type="entry name" value="SECRETED PROTEIN"/>
    <property type="match status" value="1"/>
</dbReference>
<dbReference type="Proteomes" id="UP000887575">
    <property type="component" value="Unassembled WGS sequence"/>
</dbReference>
<feature type="signal peptide" evidence="2">
    <location>
        <begin position="1"/>
        <end position="20"/>
    </location>
</feature>
<name>A0AAF3J1R6_9BILA</name>
<keyword evidence="2" id="KW-0732">Signal</keyword>
<evidence type="ECO:0000313" key="3">
    <source>
        <dbReference type="Proteomes" id="UP000887575"/>
    </source>
</evidence>
<dbReference type="WBParaSite" id="MBELARI_LOCUS10753">
    <property type="protein sequence ID" value="MBELARI_LOCUS10753"/>
    <property type="gene ID" value="MBELARI_LOCUS10753"/>
</dbReference>
<keyword evidence="3" id="KW-1185">Reference proteome</keyword>
<reference evidence="4" key="1">
    <citation type="submission" date="2024-02" db="UniProtKB">
        <authorList>
            <consortium name="WormBaseParasite"/>
        </authorList>
    </citation>
    <scope>IDENTIFICATION</scope>
</reference>
<feature type="chain" id="PRO_5042057519" evidence="2">
    <location>
        <begin position="21"/>
        <end position="268"/>
    </location>
</feature>
<dbReference type="InterPro" id="IPR040271">
    <property type="entry name" value="T19C3.2-like"/>
</dbReference>
<feature type="region of interest" description="Disordered" evidence="1">
    <location>
        <begin position="243"/>
        <end position="268"/>
    </location>
</feature>
<dbReference type="PANTHER" id="PTHR37443">
    <property type="entry name" value="PROTEIN CBG09852-RELATED"/>
    <property type="match status" value="1"/>
</dbReference>
<evidence type="ECO:0000256" key="2">
    <source>
        <dbReference type="SAM" id="SignalP"/>
    </source>
</evidence>
<dbReference type="AlphaFoldDB" id="A0AAF3J1R6"/>
<accession>A0AAF3J1R6</accession>